<gene>
    <name evidence="25" type="primary">20210208</name>
    <name evidence="24" type="ORF">HELRODRAFT_185601</name>
</gene>
<dbReference type="PANTHER" id="PTHR45625">
    <property type="entry name" value="PEPTIDYL-PROLYL CIS-TRANS ISOMERASE-RELATED"/>
    <property type="match status" value="1"/>
</dbReference>
<dbReference type="InterPro" id="IPR013083">
    <property type="entry name" value="Znf_RING/FYVE/PHD"/>
</dbReference>
<evidence type="ECO:0000256" key="15">
    <source>
        <dbReference type="ARBA" id="ARBA00023242"/>
    </source>
</evidence>
<evidence type="ECO:0000313" key="26">
    <source>
        <dbReference type="Proteomes" id="UP000015101"/>
    </source>
</evidence>
<dbReference type="RefSeq" id="XP_009017926.1">
    <property type="nucleotide sequence ID" value="XM_009019678.1"/>
</dbReference>
<comment type="subcellular location">
    <subcellularLocation>
        <location evidence="2">Nucleus</location>
    </subcellularLocation>
</comment>
<dbReference type="Pfam" id="PF00160">
    <property type="entry name" value="Pro_isomerase"/>
    <property type="match status" value="1"/>
</dbReference>
<dbReference type="CTD" id="20210208"/>
<dbReference type="KEGG" id="hro:HELRODRAFT_185601"/>
<evidence type="ECO:0000256" key="13">
    <source>
        <dbReference type="ARBA" id="ARBA00023054"/>
    </source>
</evidence>
<dbReference type="PROSITE" id="PS51698">
    <property type="entry name" value="U_BOX"/>
    <property type="match status" value="1"/>
</dbReference>
<evidence type="ECO:0000256" key="4">
    <source>
        <dbReference type="ARBA" id="ARBA00007930"/>
    </source>
</evidence>
<organism evidence="25 26">
    <name type="scientific">Helobdella robusta</name>
    <name type="common">Californian leech</name>
    <dbReference type="NCBI Taxonomy" id="6412"/>
    <lineage>
        <taxon>Eukaryota</taxon>
        <taxon>Metazoa</taxon>
        <taxon>Spiralia</taxon>
        <taxon>Lophotrochozoa</taxon>
        <taxon>Annelida</taxon>
        <taxon>Clitellata</taxon>
        <taxon>Hirudinea</taxon>
        <taxon>Rhynchobdellida</taxon>
        <taxon>Glossiphoniidae</taxon>
        <taxon>Helobdella</taxon>
    </lineage>
</organism>
<dbReference type="OMA" id="NFIKHCA"/>
<dbReference type="InterPro" id="IPR002130">
    <property type="entry name" value="Cyclophilin-type_PPIase_dom"/>
</dbReference>
<evidence type="ECO:0000256" key="21">
    <source>
        <dbReference type="SAM" id="MobiDB-lite"/>
    </source>
</evidence>
<sequence length="521" mass="59722">MGKKQHQKDKLYLTTTEWSLFYGGKKPTAESGESSKFRRLPFSCCSLSLQPFEKPYCTVDGHIFELLNILSFLKQYGINPITGEKLLRKDLIKLNFCKNSSDQFHCPVTFKVFNENTHIVAIRTTGNVFCFDAIEKLNIKVNYWKDLLTDEPFTRKDIITIQDPSNLDKFNFSSFLHIKKNLKVLSEEELRASKDPTFHLKNINNETKQVLEELNTTYKVSTTDSTSQVKPKADSVNAAHYSTGRVAASFTSTTIDPVTRLEPAIIDEDTLRYSRIKKKAYIQLVTSHGNINIELHSDQVPKTCENFLKHCLNGYYNGTIFHRSIKNFMIQGGDPDNTGFGGQSIWGGPFKDEFKSNLTHTGRGIVSMANSGPNSNKSQFFLTYRSARHLDNKHSVFGHVVGGMETLDKMEKIKTDDKDRPLEKICIEHCNVFYDPYDEVDKQLAMEREDANVKKLKEDDEMRRKKLDDKTANKQTLKVFSSGVGKYINPKLSKQIQEIDPEEPRRKKFKPVANHMDFSSW</sequence>
<evidence type="ECO:0000256" key="19">
    <source>
        <dbReference type="ARBA" id="ARBA00078275"/>
    </source>
</evidence>
<dbReference type="FunFam" id="2.40.100.10:FF:000018">
    <property type="entry name" value="Peptidyl-prolyl cis-trans isomerase-like 2"/>
    <property type="match status" value="1"/>
</dbReference>
<feature type="domain" description="PPIase cyclophilin-type" evidence="22">
    <location>
        <begin position="289"/>
        <end position="432"/>
    </location>
</feature>
<dbReference type="SUPFAM" id="SSF57850">
    <property type="entry name" value="RING/U-box"/>
    <property type="match status" value="1"/>
</dbReference>
<evidence type="ECO:0000256" key="12">
    <source>
        <dbReference type="ARBA" id="ARBA00022990"/>
    </source>
</evidence>
<evidence type="ECO:0000256" key="11">
    <source>
        <dbReference type="ARBA" id="ARBA00022843"/>
    </source>
</evidence>
<dbReference type="EnsemblMetazoa" id="HelroT185601">
    <property type="protein sequence ID" value="HelroP185601"/>
    <property type="gene ID" value="HelroG185601"/>
</dbReference>
<dbReference type="GO" id="GO:0008380">
    <property type="term" value="P:RNA splicing"/>
    <property type="evidence" value="ECO:0007669"/>
    <property type="project" value="UniProtKB-KW"/>
</dbReference>
<keyword evidence="14" id="KW-0508">mRNA splicing</keyword>
<keyword evidence="7" id="KW-0507">mRNA processing</keyword>
<evidence type="ECO:0000313" key="24">
    <source>
        <dbReference type="EMBL" id="ESO03990.1"/>
    </source>
</evidence>
<accession>T1FN09</accession>
<dbReference type="Proteomes" id="UP000015101">
    <property type="component" value="Unassembled WGS sequence"/>
</dbReference>
<feature type="domain" description="U-box" evidence="23">
    <location>
        <begin position="38"/>
        <end position="111"/>
    </location>
</feature>
<evidence type="ECO:0000256" key="7">
    <source>
        <dbReference type="ARBA" id="ARBA00022664"/>
    </source>
</evidence>
<dbReference type="GO" id="GO:0071013">
    <property type="term" value="C:catalytic step 2 spliceosome"/>
    <property type="evidence" value="ECO:0000318"/>
    <property type="project" value="GO_Central"/>
</dbReference>
<keyword evidence="9" id="KW-0747">Spliceosome</keyword>
<dbReference type="PANTHER" id="PTHR45625:SF1">
    <property type="entry name" value="RING-TYPE E3 UBIQUITIN-PROTEIN LIGASE PPIL2"/>
    <property type="match status" value="1"/>
</dbReference>
<dbReference type="InterPro" id="IPR044666">
    <property type="entry name" value="Cyclophilin_A-like"/>
</dbReference>
<dbReference type="OrthoDB" id="30774at2759"/>
<comment type="similarity">
    <text evidence="4">Belongs to the cyclophilin-type PPIase family. PPIL2 subfamily.</text>
</comment>
<dbReference type="CDD" id="cd01923">
    <property type="entry name" value="cyclophilin_RING"/>
    <property type="match status" value="1"/>
</dbReference>
<keyword evidence="15" id="KW-0539">Nucleus</keyword>
<evidence type="ECO:0000256" key="14">
    <source>
        <dbReference type="ARBA" id="ARBA00023187"/>
    </source>
</evidence>
<dbReference type="GO" id="GO:0016567">
    <property type="term" value="P:protein ubiquitination"/>
    <property type="evidence" value="ECO:0007669"/>
    <property type="project" value="InterPro"/>
</dbReference>
<evidence type="ECO:0000256" key="8">
    <source>
        <dbReference type="ARBA" id="ARBA00022679"/>
    </source>
</evidence>
<evidence type="ECO:0000256" key="3">
    <source>
        <dbReference type="ARBA" id="ARBA00004906"/>
    </source>
</evidence>
<evidence type="ECO:0000256" key="1">
    <source>
        <dbReference type="ARBA" id="ARBA00000900"/>
    </source>
</evidence>
<dbReference type="CDD" id="cd16663">
    <property type="entry name" value="RING-Ubox_PPIL2"/>
    <property type="match status" value="1"/>
</dbReference>
<dbReference type="InterPro" id="IPR020892">
    <property type="entry name" value="Cyclophilin-type_PPIase_CS"/>
</dbReference>
<comment type="pathway">
    <text evidence="3">Protein modification; protein ubiquitination.</text>
</comment>
<comment type="catalytic activity">
    <reaction evidence="1">
        <text>S-ubiquitinyl-[E2 ubiquitin-conjugating enzyme]-L-cysteine + [acceptor protein]-L-lysine = [E2 ubiquitin-conjugating enzyme]-L-cysteine + N(6)-ubiquitinyl-[acceptor protein]-L-lysine.</text>
        <dbReference type="EC" id="2.3.2.27"/>
    </reaction>
</comment>
<keyword evidence="11" id="KW-0832">Ubl conjugation</keyword>
<keyword evidence="6" id="KW-1017">Isopeptide bond</keyword>
<dbReference type="PROSITE" id="PS00170">
    <property type="entry name" value="CSA_PPIASE_1"/>
    <property type="match status" value="1"/>
</dbReference>
<dbReference type="GO" id="GO:0061630">
    <property type="term" value="F:ubiquitin protein ligase activity"/>
    <property type="evidence" value="ECO:0000318"/>
    <property type="project" value="GO_Central"/>
</dbReference>
<dbReference type="GeneID" id="20210208"/>
<reference evidence="24 26" key="2">
    <citation type="journal article" date="2013" name="Nature">
        <title>Insights into bilaterian evolution from three spiralian genomes.</title>
        <authorList>
            <person name="Simakov O."/>
            <person name="Marletaz F."/>
            <person name="Cho S.J."/>
            <person name="Edsinger-Gonzales E."/>
            <person name="Havlak P."/>
            <person name="Hellsten U."/>
            <person name="Kuo D.H."/>
            <person name="Larsson T."/>
            <person name="Lv J."/>
            <person name="Arendt D."/>
            <person name="Savage R."/>
            <person name="Osoegawa K."/>
            <person name="de Jong P."/>
            <person name="Grimwood J."/>
            <person name="Chapman J.A."/>
            <person name="Shapiro H."/>
            <person name="Aerts A."/>
            <person name="Otillar R.P."/>
            <person name="Terry A.Y."/>
            <person name="Boore J.L."/>
            <person name="Grigoriev I.V."/>
            <person name="Lindberg D.R."/>
            <person name="Seaver E.C."/>
            <person name="Weisblat D.A."/>
            <person name="Putnam N.H."/>
            <person name="Rokhsar D.S."/>
        </authorList>
    </citation>
    <scope>NUCLEOTIDE SEQUENCE</scope>
</reference>
<evidence type="ECO:0000256" key="10">
    <source>
        <dbReference type="ARBA" id="ARBA00022786"/>
    </source>
</evidence>
<dbReference type="EMBL" id="KB096551">
    <property type="protein sequence ID" value="ESO03990.1"/>
    <property type="molecule type" value="Genomic_DNA"/>
</dbReference>
<dbReference type="PRINTS" id="PR00153">
    <property type="entry name" value="CSAPPISMRASE"/>
</dbReference>
<dbReference type="STRING" id="6412.T1FN09"/>
<evidence type="ECO:0000256" key="20">
    <source>
        <dbReference type="ARBA" id="ARBA00079124"/>
    </source>
</evidence>
<keyword evidence="10" id="KW-0833">Ubl conjugation pathway</keyword>
<reference evidence="25" key="3">
    <citation type="submission" date="2015-06" db="UniProtKB">
        <authorList>
            <consortium name="EnsemblMetazoa"/>
        </authorList>
    </citation>
    <scope>IDENTIFICATION</scope>
</reference>
<dbReference type="PROSITE" id="PS50072">
    <property type="entry name" value="CSA_PPIASE_2"/>
    <property type="match status" value="1"/>
</dbReference>
<dbReference type="FunCoup" id="T1FN09">
    <property type="interactions" value="1570"/>
</dbReference>
<evidence type="ECO:0000256" key="16">
    <source>
        <dbReference type="ARBA" id="ARBA00059251"/>
    </source>
</evidence>
<dbReference type="EMBL" id="AMQM01004432">
    <property type="status" value="NOT_ANNOTATED_CDS"/>
    <property type="molecule type" value="Genomic_DNA"/>
</dbReference>
<comment type="function">
    <text evidence="16">Has a ubiquitin-protein ligase activity acting as an E3 ubiquitin protein ligase or as an ubiquitin-ubiquitin ligase promoting elongation of ubiquitin chains on substrates. By mediating 'Lys-48'-linked polyubiquitination of proteins could target them for proteasomal degradation. May also function as a chaperone, playing a role in transport to the cell membrane of BSG/Basigin for instance. Probable inactive PPIase with no peptidyl-prolyl cis-trans isomerase activity. As a component of the minor spliceosome, involved in the splicing of U12-type introns in pre-mRNAs.</text>
</comment>
<protein>
    <recommendedName>
        <fullName evidence="18">RING-type E3 ubiquitin-protein ligase PPIL2</fullName>
        <ecNumber evidence="5">2.3.2.27</ecNumber>
    </recommendedName>
    <alternativeName>
        <fullName evidence="20">CYC4</fullName>
    </alternativeName>
    <alternativeName>
        <fullName evidence="19">Probable inactive peptidyl-prolyl cis-trans isomerase-like 2</fullName>
    </alternativeName>
</protein>
<dbReference type="InParanoid" id="T1FN09"/>
<comment type="subunit">
    <text evidence="17">Component of the minor spliceosome, which splices U12-type introns. Within this complex, interacts with PRPF8/PRP8, EFTUD2/SNU114 and PLRG1. Interacts with isoform 2 of BSG. Interacts (via the PPIase cyclophilin-type domain) with CRNKL1; they may form a trimeric complex with HSP90.</text>
</comment>
<name>T1FN09_HELRO</name>
<evidence type="ECO:0000259" key="23">
    <source>
        <dbReference type="PROSITE" id="PS51698"/>
    </source>
</evidence>
<keyword evidence="12" id="KW-0007">Acetylation</keyword>
<evidence type="ECO:0000256" key="17">
    <source>
        <dbReference type="ARBA" id="ARBA00061807"/>
    </source>
</evidence>
<keyword evidence="8" id="KW-0808">Transferase</keyword>
<keyword evidence="26" id="KW-1185">Reference proteome</keyword>
<dbReference type="Gene3D" id="3.30.40.10">
    <property type="entry name" value="Zinc/RING finger domain, C3HC4 (zinc finger)"/>
    <property type="match status" value="1"/>
</dbReference>
<dbReference type="eggNOG" id="KOG0883">
    <property type="taxonomic scope" value="Eukaryota"/>
</dbReference>
<dbReference type="GO" id="GO:0006397">
    <property type="term" value="P:mRNA processing"/>
    <property type="evidence" value="ECO:0007669"/>
    <property type="project" value="UniProtKB-KW"/>
</dbReference>
<evidence type="ECO:0000256" key="5">
    <source>
        <dbReference type="ARBA" id="ARBA00012483"/>
    </source>
</evidence>
<dbReference type="AlphaFoldDB" id="T1FN09"/>
<evidence type="ECO:0000259" key="22">
    <source>
        <dbReference type="PROSITE" id="PS50072"/>
    </source>
</evidence>
<keyword evidence="13" id="KW-0175">Coiled coil</keyword>
<dbReference type="Pfam" id="PF04641">
    <property type="entry name" value="Rtf2"/>
    <property type="match status" value="1"/>
</dbReference>
<evidence type="ECO:0000256" key="2">
    <source>
        <dbReference type="ARBA" id="ARBA00004123"/>
    </source>
</evidence>
<dbReference type="InterPro" id="IPR003613">
    <property type="entry name" value="Ubox_domain"/>
</dbReference>
<evidence type="ECO:0000313" key="25">
    <source>
        <dbReference type="EnsemblMetazoa" id="HelroP185601"/>
    </source>
</evidence>
<dbReference type="Gene3D" id="2.40.100.10">
    <property type="entry name" value="Cyclophilin-like"/>
    <property type="match status" value="1"/>
</dbReference>
<dbReference type="GO" id="GO:0003755">
    <property type="term" value="F:peptidyl-prolyl cis-trans isomerase activity"/>
    <property type="evidence" value="ECO:0007669"/>
    <property type="project" value="InterPro"/>
</dbReference>
<dbReference type="InterPro" id="IPR026951">
    <property type="entry name" value="PPIL2_U-box_dom"/>
</dbReference>
<dbReference type="SUPFAM" id="SSF50891">
    <property type="entry name" value="Cyclophilin-like"/>
    <property type="match status" value="1"/>
</dbReference>
<evidence type="ECO:0000256" key="9">
    <source>
        <dbReference type="ARBA" id="ARBA00022728"/>
    </source>
</evidence>
<evidence type="ECO:0000256" key="18">
    <source>
        <dbReference type="ARBA" id="ARBA00073734"/>
    </source>
</evidence>
<reference evidence="26" key="1">
    <citation type="submission" date="2012-12" db="EMBL/GenBank/DDBJ databases">
        <authorList>
            <person name="Hellsten U."/>
            <person name="Grimwood J."/>
            <person name="Chapman J.A."/>
            <person name="Shapiro H."/>
            <person name="Aerts A."/>
            <person name="Otillar R.P."/>
            <person name="Terry A.Y."/>
            <person name="Boore J.L."/>
            <person name="Simakov O."/>
            <person name="Marletaz F."/>
            <person name="Cho S.-J."/>
            <person name="Edsinger-Gonzales E."/>
            <person name="Havlak P."/>
            <person name="Kuo D.-H."/>
            <person name="Larsson T."/>
            <person name="Lv J."/>
            <person name="Arendt D."/>
            <person name="Savage R."/>
            <person name="Osoegawa K."/>
            <person name="de Jong P."/>
            <person name="Lindberg D.R."/>
            <person name="Seaver E.C."/>
            <person name="Weisblat D.A."/>
            <person name="Putnam N.H."/>
            <person name="Grigoriev I.V."/>
            <person name="Rokhsar D.S."/>
        </authorList>
    </citation>
    <scope>NUCLEOTIDE SEQUENCE</scope>
</reference>
<dbReference type="HOGENOM" id="CLU_012062_7_0_1"/>
<dbReference type="EC" id="2.3.2.27" evidence="5"/>
<dbReference type="InterPro" id="IPR029000">
    <property type="entry name" value="Cyclophilin-like_dom_sf"/>
</dbReference>
<dbReference type="FunFam" id="3.30.40.10:FF:000079">
    <property type="entry name" value="Peptidyl-prolyl cis-trans isomerase 2"/>
    <property type="match status" value="1"/>
</dbReference>
<feature type="region of interest" description="Disordered" evidence="21">
    <location>
        <begin position="501"/>
        <end position="521"/>
    </location>
</feature>
<dbReference type="SMART" id="SM00504">
    <property type="entry name" value="Ubox"/>
    <property type="match status" value="1"/>
</dbReference>
<evidence type="ECO:0000256" key="6">
    <source>
        <dbReference type="ARBA" id="ARBA00022499"/>
    </source>
</evidence>
<proteinExistence type="inferred from homology"/>
<dbReference type="GO" id="GO:0006457">
    <property type="term" value="P:protein folding"/>
    <property type="evidence" value="ECO:0000318"/>
    <property type="project" value="GO_Central"/>
</dbReference>